<name>F8NPQ0_SERL9</name>
<dbReference type="Proteomes" id="UP000008064">
    <property type="component" value="Unassembled WGS sequence"/>
</dbReference>
<evidence type="ECO:0000256" key="1">
    <source>
        <dbReference type="SAM" id="MobiDB-lite"/>
    </source>
</evidence>
<dbReference type="RefSeq" id="XP_007315832.1">
    <property type="nucleotide sequence ID" value="XM_007315770.1"/>
</dbReference>
<evidence type="ECO:0000313" key="2">
    <source>
        <dbReference type="EMBL" id="EGO27741.1"/>
    </source>
</evidence>
<sequence length="77" mass="8469">NTQPIDADLNPPPAFPEGSSDSPFTAPRPSRHRKLSQSNPNPRPNRKGIRGKMALIVFGITWQTNGHDGPSGYYPFI</sequence>
<dbReference type="EMBL" id="GL945431">
    <property type="protein sequence ID" value="EGO27741.1"/>
    <property type="molecule type" value="Genomic_DNA"/>
</dbReference>
<accession>F8NPQ0</accession>
<proteinExistence type="predicted"/>
<gene>
    <name evidence="2" type="ORF">SERLADRAFT_383179</name>
</gene>
<dbReference type="AlphaFoldDB" id="F8NPQ0"/>
<organism>
    <name type="scientific">Serpula lacrymans var. lacrymans (strain S7.9)</name>
    <name type="common">Dry rot fungus</name>
    <dbReference type="NCBI Taxonomy" id="578457"/>
    <lineage>
        <taxon>Eukaryota</taxon>
        <taxon>Fungi</taxon>
        <taxon>Dikarya</taxon>
        <taxon>Basidiomycota</taxon>
        <taxon>Agaricomycotina</taxon>
        <taxon>Agaricomycetes</taxon>
        <taxon>Agaricomycetidae</taxon>
        <taxon>Boletales</taxon>
        <taxon>Coniophorineae</taxon>
        <taxon>Serpulaceae</taxon>
        <taxon>Serpula</taxon>
    </lineage>
</organism>
<feature type="non-terminal residue" evidence="2">
    <location>
        <position position="1"/>
    </location>
</feature>
<dbReference type="GeneID" id="18811037"/>
<reference evidence="2" key="1">
    <citation type="submission" date="2011-04" db="EMBL/GenBank/DDBJ databases">
        <title>Evolution of plant cell wall degrading machinery underlies the functional diversity of forest fungi.</title>
        <authorList>
            <consortium name="US DOE Joint Genome Institute (JGI-PGF)"/>
            <person name="Eastwood D.C."/>
            <person name="Floudas D."/>
            <person name="Binder M."/>
            <person name="Majcherczyk A."/>
            <person name="Schneider P."/>
            <person name="Aerts A."/>
            <person name="Asiegbu F.O."/>
            <person name="Baker S.E."/>
            <person name="Barry K."/>
            <person name="Bendiksby M."/>
            <person name="Blumentritt M."/>
            <person name="Coutinho P.M."/>
            <person name="Cullen D."/>
            <person name="Cullen D."/>
            <person name="Gathman A."/>
            <person name="Goodell B."/>
            <person name="Henrissat B."/>
            <person name="Ihrmark K."/>
            <person name="Kauserud H."/>
            <person name="Kohler A."/>
            <person name="LaButti K."/>
            <person name="Lapidus A."/>
            <person name="Lavin J.L."/>
            <person name="Lee Y.-H."/>
            <person name="Lindquist E."/>
            <person name="Lilly W."/>
            <person name="Lucas S."/>
            <person name="Morin E."/>
            <person name="Murat C."/>
            <person name="Oguiza J.A."/>
            <person name="Park J."/>
            <person name="Pisabarro A.G."/>
            <person name="Riley R."/>
            <person name="Rosling A."/>
            <person name="Salamov A."/>
            <person name="Schmidt O."/>
            <person name="Schmutz J."/>
            <person name="Skrede I."/>
            <person name="Stenlid J."/>
            <person name="Wiebenga A."/>
            <person name="Xie X."/>
            <person name="Kues U."/>
            <person name="Hibbett D.S."/>
            <person name="Hoffmeister D."/>
            <person name="Hogberg N."/>
            <person name="Martin F."/>
            <person name="Grigoriev I.V."/>
            <person name="Watkinson S.C."/>
        </authorList>
    </citation>
    <scope>NUCLEOTIDE SEQUENCE</scope>
    <source>
        <strain evidence="2">S7.9</strain>
    </source>
</reference>
<feature type="region of interest" description="Disordered" evidence="1">
    <location>
        <begin position="1"/>
        <end position="50"/>
    </location>
</feature>
<dbReference type="KEGG" id="sla:SERLADRAFT_383179"/>
<dbReference type="HOGENOM" id="CLU_2644868_0_0_1"/>
<protein>
    <submittedName>
        <fullName evidence="2">Uncharacterized protein</fullName>
    </submittedName>
</protein>